<dbReference type="InterPro" id="IPR013087">
    <property type="entry name" value="Znf_C2H2_type"/>
</dbReference>
<feature type="region of interest" description="Disordered" evidence="2">
    <location>
        <begin position="1"/>
        <end position="24"/>
    </location>
</feature>
<dbReference type="OrthoDB" id="8117402at2759"/>
<proteinExistence type="predicted"/>
<reference evidence="4 5" key="2">
    <citation type="submission" date="2018-11" db="EMBL/GenBank/DDBJ databases">
        <authorList>
            <consortium name="Pathogen Informatics"/>
        </authorList>
    </citation>
    <scope>NUCLEOTIDE SEQUENCE [LARGE SCALE GENOMIC DNA]</scope>
    <source>
        <strain evidence="4 5">NST_G2</strain>
    </source>
</reference>
<organism evidence="6">
    <name type="scientific">Schistocephalus solidus</name>
    <name type="common">Tapeworm</name>
    <dbReference type="NCBI Taxonomy" id="70667"/>
    <lineage>
        <taxon>Eukaryota</taxon>
        <taxon>Metazoa</taxon>
        <taxon>Spiralia</taxon>
        <taxon>Lophotrochozoa</taxon>
        <taxon>Platyhelminthes</taxon>
        <taxon>Cestoda</taxon>
        <taxon>Eucestoda</taxon>
        <taxon>Diphyllobothriidea</taxon>
        <taxon>Diphyllobothriidae</taxon>
        <taxon>Schistocephalus</taxon>
    </lineage>
</organism>
<evidence type="ECO:0000313" key="5">
    <source>
        <dbReference type="Proteomes" id="UP000275846"/>
    </source>
</evidence>
<keyword evidence="1" id="KW-0479">Metal-binding</keyword>
<keyword evidence="5" id="KW-1185">Reference proteome</keyword>
<sequence length="83" mass="9016">MRIHDSRVHRNADNTDTPCAHSAPAIHIATANPITTNDIPPASPDFSCTHCPRNFNSRIGLVGYLRIHRTEAGEPVPGATIYS</sequence>
<keyword evidence="1" id="KW-0862">Zinc</keyword>
<dbReference type="Proteomes" id="UP000275846">
    <property type="component" value="Unassembled WGS sequence"/>
</dbReference>
<dbReference type="GO" id="GO:0008270">
    <property type="term" value="F:zinc ion binding"/>
    <property type="evidence" value="ECO:0007669"/>
    <property type="project" value="UniProtKB-KW"/>
</dbReference>
<dbReference type="AlphaFoldDB" id="A0A183TNJ2"/>
<dbReference type="WBParaSite" id="SSLN_0001872101-mRNA-1">
    <property type="protein sequence ID" value="SSLN_0001872101-mRNA-1"/>
    <property type="gene ID" value="SSLN_0001872101"/>
</dbReference>
<name>A0A183TNJ2_SCHSO</name>
<reference evidence="6" key="1">
    <citation type="submission" date="2016-06" db="UniProtKB">
        <authorList>
            <consortium name="WormBaseParasite"/>
        </authorList>
    </citation>
    <scope>IDENTIFICATION</scope>
</reference>
<gene>
    <name evidence="4" type="ORF">SSLN_LOCUS18040</name>
</gene>
<protein>
    <submittedName>
        <fullName evidence="6">C2H2-type domain-containing protein</fullName>
    </submittedName>
</protein>
<accession>A0A183TNJ2</accession>
<evidence type="ECO:0000256" key="1">
    <source>
        <dbReference type="PROSITE-ProRule" id="PRU00042"/>
    </source>
</evidence>
<feature type="compositionally biased region" description="Basic and acidic residues" evidence="2">
    <location>
        <begin position="1"/>
        <end position="13"/>
    </location>
</feature>
<dbReference type="PROSITE" id="PS50157">
    <property type="entry name" value="ZINC_FINGER_C2H2_2"/>
    <property type="match status" value="1"/>
</dbReference>
<dbReference type="EMBL" id="UYSU01043579">
    <property type="protein sequence ID" value="VDM04426.1"/>
    <property type="molecule type" value="Genomic_DNA"/>
</dbReference>
<feature type="domain" description="C2H2-type" evidence="3">
    <location>
        <begin position="46"/>
        <end position="73"/>
    </location>
</feature>
<evidence type="ECO:0000256" key="2">
    <source>
        <dbReference type="SAM" id="MobiDB-lite"/>
    </source>
</evidence>
<evidence type="ECO:0000313" key="6">
    <source>
        <dbReference type="WBParaSite" id="SSLN_0001872101-mRNA-1"/>
    </source>
</evidence>
<keyword evidence="1" id="KW-0863">Zinc-finger</keyword>
<evidence type="ECO:0000259" key="3">
    <source>
        <dbReference type="PROSITE" id="PS50157"/>
    </source>
</evidence>
<evidence type="ECO:0000313" key="4">
    <source>
        <dbReference type="EMBL" id="VDM04426.1"/>
    </source>
</evidence>